<dbReference type="PANTHER" id="PTHR42788:SF13">
    <property type="entry name" value="ALIPHATIC SULFONATES IMPORT ATP-BINDING PROTEIN SSUB"/>
    <property type="match status" value="1"/>
</dbReference>
<dbReference type="PROSITE" id="PS00211">
    <property type="entry name" value="ABC_TRANSPORTER_1"/>
    <property type="match status" value="1"/>
</dbReference>
<comment type="caution">
    <text evidence="5">The sequence shown here is derived from an EMBL/GenBank/DDBJ whole genome shotgun (WGS) entry which is preliminary data.</text>
</comment>
<dbReference type="GO" id="GO:0016887">
    <property type="term" value="F:ATP hydrolysis activity"/>
    <property type="evidence" value="ECO:0007669"/>
    <property type="project" value="InterPro"/>
</dbReference>
<dbReference type="InterPro" id="IPR017871">
    <property type="entry name" value="ABC_transporter-like_CS"/>
</dbReference>
<keyword evidence="5" id="KW-0378">Hydrolase</keyword>
<dbReference type="PROSITE" id="PS50893">
    <property type="entry name" value="ABC_TRANSPORTER_2"/>
    <property type="match status" value="1"/>
</dbReference>
<gene>
    <name evidence="5" type="primary">ssuB_32</name>
    <name evidence="5" type="ORF">SDC9_127568</name>
</gene>
<evidence type="ECO:0000256" key="3">
    <source>
        <dbReference type="ARBA" id="ARBA00022840"/>
    </source>
</evidence>
<sequence length="244" mass="28296">MYKGGFVLKNISKKYLLDNTYHVIFKDISLNICKDEITVILGESGCGKTTLLKILSNLETIDSGQITYFNENKEVIPKVGVVFQESRLMPWLTVRENITFHSNKKDNINVDKYLNIMKLKKFKNAYPSELSGGMANRVSIARALSYDPDILLMDEPFAALDYFTRRKMQKEVIEIYKSTKKGVIFVTHNIEEALTIANRIMVFNKNKSIKEFFVSYDYNRDLSSDYYVNLKKDILKELGEEEYV</sequence>
<evidence type="ECO:0000256" key="2">
    <source>
        <dbReference type="ARBA" id="ARBA00022741"/>
    </source>
</evidence>
<dbReference type="InterPro" id="IPR003593">
    <property type="entry name" value="AAA+_ATPase"/>
</dbReference>
<dbReference type="Gene3D" id="3.40.50.300">
    <property type="entry name" value="P-loop containing nucleotide triphosphate hydrolases"/>
    <property type="match status" value="1"/>
</dbReference>
<dbReference type="Pfam" id="PF00005">
    <property type="entry name" value="ABC_tran"/>
    <property type="match status" value="1"/>
</dbReference>
<proteinExistence type="predicted"/>
<protein>
    <submittedName>
        <fullName evidence="5">Aliphatic sulfonates import ATP-binding protein SsuB</fullName>
        <ecNumber evidence="5">3.6.3.-</ecNumber>
    </submittedName>
</protein>
<keyword evidence="3 5" id="KW-0067">ATP-binding</keyword>
<accession>A0A645CUE5</accession>
<dbReference type="InterPro" id="IPR003439">
    <property type="entry name" value="ABC_transporter-like_ATP-bd"/>
</dbReference>
<dbReference type="SMART" id="SM00382">
    <property type="entry name" value="AAA"/>
    <property type="match status" value="1"/>
</dbReference>
<dbReference type="EC" id="3.6.3.-" evidence="5"/>
<reference evidence="5" key="1">
    <citation type="submission" date="2019-08" db="EMBL/GenBank/DDBJ databases">
        <authorList>
            <person name="Kucharzyk K."/>
            <person name="Murdoch R.W."/>
            <person name="Higgins S."/>
            <person name="Loffler F."/>
        </authorList>
    </citation>
    <scope>NUCLEOTIDE SEQUENCE</scope>
</reference>
<dbReference type="EMBL" id="VSSQ01030119">
    <property type="protein sequence ID" value="MPM80521.1"/>
    <property type="molecule type" value="Genomic_DNA"/>
</dbReference>
<keyword evidence="2" id="KW-0547">Nucleotide-binding</keyword>
<dbReference type="InterPro" id="IPR050166">
    <property type="entry name" value="ABC_transporter_ATP-bind"/>
</dbReference>
<evidence type="ECO:0000313" key="5">
    <source>
        <dbReference type="EMBL" id="MPM80521.1"/>
    </source>
</evidence>
<dbReference type="SUPFAM" id="SSF52540">
    <property type="entry name" value="P-loop containing nucleoside triphosphate hydrolases"/>
    <property type="match status" value="1"/>
</dbReference>
<evidence type="ECO:0000256" key="1">
    <source>
        <dbReference type="ARBA" id="ARBA00022448"/>
    </source>
</evidence>
<dbReference type="GO" id="GO:0005524">
    <property type="term" value="F:ATP binding"/>
    <property type="evidence" value="ECO:0007669"/>
    <property type="project" value="UniProtKB-KW"/>
</dbReference>
<keyword evidence="1" id="KW-0813">Transport</keyword>
<feature type="domain" description="ABC transporter" evidence="4">
    <location>
        <begin position="6"/>
        <end position="230"/>
    </location>
</feature>
<dbReference type="InterPro" id="IPR027417">
    <property type="entry name" value="P-loop_NTPase"/>
</dbReference>
<organism evidence="5">
    <name type="scientific">bioreactor metagenome</name>
    <dbReference type="NCBI Taxonomy" id="1076179"/>
    <lineage>
        <taxon>unclassified sequences</taxon>
        <taxon>metagenomes</taxon>
        <taxon>ecological metagenomes</taxon>
    </lineage>
</organism>
<dbReference type="AlphaFoldDB" id="A0A645CUE5"/>
<dbReference type="PANTHER" id="PTHR42788">
    <property type="entry name" value="TAURINE IMPORT ATP-BINDING PROTEIN-RELATED"/>
    <property type="match status" value="1"/>
</dbReference>
<evidence type="ECO:0000259" key="4">
    <source>
        <dbReference type="PROSITE" id="PS50893"/>
    </source>
</evidence>
<name>A0A645CUE5_9ZZZZ</name>